<dbReference type="SUPFAM" id="SSF88723">
    <property type="entry name" value="PIN domain-like"/>
    <property type="match status" value="1"/>
</dbReference>
<dbReference type="InterPro" id="IPR041705">
    <property type="entry name" value="PIN_Sll0205"/>
</dbReference>
<dbReference type="InterPro" id="IPR002716">
    <property type="entry name" value="PIN_dom"/>
</dbReference>
<dbReference type="PANTHER" id="PTHR36173">
    <property type="entry name" value="RIBONUCLEASE VAPC16-RELATED"/>
    <property type="match status" value="1"/>
</dbReference>
<evidence type="ECO:0000259" key="1">
    <source>
        <dbReference type="Pfam" id="PF01850"/>
    </source>
</evidence>
<evidence type="ECO:0000313" key="3">
    <source>
        <dbReference type="Proteomes" id="UP000500938"/>
    </source>
</evidence>
<evidence type="ECO:0000313" key="2">
    <source>
        <dbReference type="EMBL" id="QJR37253.1"/>
    </source>
</evidence>
<dbReference type="Pfam" id="PF01850">
    <property type="entry name" value="PIN"/>
    <property type="match status" value="1"/>
</dbReference>
<protein>
    <submittedName>
        <fullName evidence="2">Type II toxin-antitoxin system VapC family toxin</fullName>
    </submittedName>
</protein>
<proteinExistence type="predicted"/>
<dbReference type="Gene3D" id="3.40.50.1010">
    <property type="entry name" value="5'-nuclease"/>
    <property type="match status" value="1"/>
</dbReference>
<keyword evidence="3" id="KW-1185">Reference proteome</keyword>
<dbReference type="CDD" id="cd09872">
    <property type="entry name" value="PIN_Sll0205-like"/>
    <property type="match status" value="1"/>
</dbReference>
<dbReference type="AlphaFoldDB" id="A0A6M4IR85"/>
<feature type="domain" description="PIN" evidence="1">
    <location>
        <begin position="9"/>
        <end position="129"/>
    </location>
</feature>
<dbReference type="KEGG" id="ggr:HKW67_17895"/>
<sequence length="134" mass="14487">MTDLVQPLLLDTVAFIFWHADSPRLSPAARRAMLEAPQRTVYVSAASAFEIATKVRLGKLTVPPAMLNDFAYVVAADGFRLLDVDAASAIRAGQLESDHRDPFDRLISAQALALKGAVVTNDAAFADLGVDVFW</sequence>
<reference evidence="2 3" key="1">
    <citation type="submission" date="2020-05" db="EMBL/GenBank/DDBJ databases">
        <title>Complete genome sequence of Gemmatimonas greenlandica TET16.</title>
        <authorList>
            <person name="Zeng Y."/>
        </authorList>
    </citation>
    <scope>NUCLEOTIDE SEQUENCE [LARGE SCALE GENOMIC DNA]</scope>
    <source>
        <strain evidence="2 3">TET16</strain>
    </source>
</reference>
<dbReference type="PANTHER" id="PTHR36173:SF2">
    <property type="entry name" value="RIBONUCLEASE VAPC16"/>
    <property type="match status" value="1"/>
</dbReference>
<organism evidence="2 3">
    <name type="scientific">Gemmatimonas groenlandica</name>
    <dbReference type="NCBI Taxonomy" id="2732249"/>
    <lineage>
        <taxon>Bacteria</taxon>
        <taxon>Pseudomonadati</taxon>
        <taxon>Gemmatimonadota</taxon>
        <taxon>Gemmatimonadia</taxon>
        <taxon>Gemmatimonadales</taxon>
        <taxon>Gemmatimonadaceae</taxon>
        <taxon>Gemmatimonas</taxon>
    </lineage>
</organism>
<name>A0A6M4IR85_9BACT</name>
<dbReference type="EMBL" id="CP053085">
    <property type="protein sequence ID" value="QJR37253.1"/>
    <property type="molecule type" value="Genomic_DNA"/>
</dbReference>
<dbReference type="InterPro" id="IPR052919">
    <property type="entry name" value="TA_system_RNase"/>
</dbReference>
<dbReference type="Proteomes" id="UP000500938">
    <property type="component" value="Chromosome"/>
</dbReference>
<dbReference type="RefSeq" id="WP_171226687.1">
    <property type="nucleotide sequence ID" value="NZ_CP053085.1"/>
</dbReference>
<dbReference type="InterPro" id="IPR029060">
    <property type="entry name" value="PIN-like_dom_sf"/>
</dbReference>
<accession>A0A6M4IR85</accession>
<gene>
    <name evidence="2" type="ORF">HKW67_17895</name>
</gene>